<evidence type="ECO:0000313" key="2">
    <source>
        <dbReference type="EMBL" id="QHW30921.1"/>
    </source>
</evidence>
<dbReference type="InterPro" id="IPR013225">
    <property type="entry name" value="PaaX_C"/>
</dbReference>
<keyword evidence="3" id="KW-1185">Reference proteome</keyword>
<sequence>MERFVLFLTLGETINELYLIDPMLPPELLPAHWSGRAILQRLSERLGQIIEAIPAGSDYAKFVK</sequence>
<dbReference type="Proteomes" id="UP000479114">
    <property type="component" value="Chromosome"/>
</dbReference>
<accession>A0A6C0NXQ0</accession>
<gene>
    <name evidence="2" type="ORF">GZH47_08680</name>
</gene>
<organism evidence="2 3">
    <name type="scientific">Paenibacillus rhizovicinus</name>
    <dbReference type="NCBI Taxonomy" id="2704463"/>
    <lineage>
        <taxon>Bacteria</taxon>
        <taxon>Bacillati</taxon>
        <taxon>Bacillota</taxon>
        <taxon>Bacilli</taxon>
        <taxon>Bacillales</taxon>
        <taxon>Paenibacillaceae</taxon>
        <taxon>Paenibacillus</taxon>
    </lineage>
</organism>
<proteinExistence type="predicted"/>
<protein>
    <recommendedName>
        <fullName evidence="1">Transcriptional repressor PaaX-like C-terminal domain-containing protein</fullName>
    </recommendedName>
</protein>
<reference evidence="2 3" key="1">
    <citation type="submission" date="2020-02" db="EMBL/GenBank/DDBJ databases">
        <title>Paenibacillus sp. nov., isolated from rhizosphere soil of tomato.</title>
        <authorList>
            <person name="Weon H.-Y."/>
            <person name="Lee S.A."/>
        </authorList>
    </citation>
    <scope>NUCLEOTIDE SEQUENCE [LARGE SCALE GENOMIC DNA]</scope>
    <source>
        <strain evidence="2 3">14171R-81</strain>
    </source>
</reference>
<dbReference type="KEGG" id="prz:GZH47_08680"/>
<dbReference type="Gene3D" id="1.20.58.1460">
    <property type="match status" value="1"/>
</dbReference>
<evidence type="ECO:0000259" key="1">
    <source>
        <dbReference type="Pfam" id="PF08223"/>
    </source>
</evidence>
<dbReference type="Pfam" id="PF08223">
    <property type="entry name" value="PaaX_C"/>
    <property type="match status" value="1"/>
</dbReference>
<name>A0A6C0NXQ0_9BACL</name>
<dbReference type="AlphaFoldDB" id="A0A6C0NXQ0"/>
<dbReference type="EMBL" id="CP048286">
    <property type="protein sequence ID" value="QHW30921.1"/>
    <property type="molecule type" value="Genomic_DNA"/>
</dbReference>
<evidence type="ECO:0000313" key="3">
    <source>
        <dbReference type="Proteomes" id="UP000479114"/>
    </source>
</evidence>
<feature type="domain" description="Transcriptional repressor PaaX-like C-terminal" evidence="1">
    <location>
        <begin position="8"/>
        <end position="39"/>
    </location>
</feature>